<evidence type="ECO:0000313" key="1">
    <source>
        <dbReference type="EnsemblPlants" id="Bo3g044720.1"/>
    </source>
</evidence>
<name>A0A0D3B800_BRAOL</name>
<dbReference type="Proteomes" id="UP000032141">
    <property type="component" value="Chromosome C3"/>
</dbReference>
<organism evidence="1 2">
    <name type="scientific">Brassica oleracea var. oleracea</name>
    <dbReference type="NCBI Taxonomy" id="109376"/>
    <lineage>
        <taxon>Eukaryota</taxon>
        <taxon>Viridiplantae</taxon>
        <taxon>Streptophyta</taxon>
        <taxon>Embryophyta</taxon>
        <taxon>Tracheophyta</taxon>
        <taxon>Spermatophyta</taxon>
        <taxon>Magnoliopsida</taxon>
        <taxon>eudicotyledons</taxon>
        <taxon>Gunneridae</taxon>
        <taxon>Pentapetalae</taxon>
        <taxon>rosids</taxon>
        <taxon>malvids</taxon>
        <taxon>Brassicales</taxon>
        <taxon>Brassicaceae</taxon>
        <taxon>Brassiceae</taxon>
        <taxon>Brassica</taxon>
    </lineage>
</organism>
<reference evidence="1 2" key="1">
    <citation type="journal article" date="2014" name="Genome Biol.">
        <title>Transcriptome and methylome profiling reveals relics of genome dominance in the mesopolyploid Brassica oleracea.</title>
        <authorList>
            <person name="Parkin I.A."/>
            <person name="Koh C."/>
            <person name="Tang H."/>
            <person name="Robinson S.J."/>
            <person name="Kagale S."/>
            <person name="Clarke W.E."/>
            <person name="Town C.D."/>
            <person name="Nixon J."/>
            <person name="Krishnakumar V."/>
            <person name="Bidwell S.L."/>
            <person name="Denoeud F."/>
            <person name="Belcram H."/>
            <person name="Links M.G."/>
            <person name="Just J."/>
            <person name="Clarke C."/>
            <person name="Bender T."/>
            <person name="Huebert T."/>
            <person name="Mason A.S."/>
            <person name="Pires J.C."/>
            <person name="Barker G."/>
            <person name="Moore J."/>
            <person name="Walley P.G."/>
            <person name="Manoli S."/>
            <person name="Batley J."/>
            <person name="Edwards D."/>
            <person name="Nelson M.N."/>
            <person name="Wang X."/>
            <person name="Paterson A.H."/>
            <person name="King G."/>
            <person name="Bancroft I."/>
            <person name="Chalhoub B."/>
            <person name="Sharpe A.G."/>
        </authorList>
    </citation>
    <scope>NUCLEOTIDE SEQUENCE</scope>
    <source>
        <strain evidence="1 2">cv. TO1000</strain>
    </source>
</reference>
<dbReference type="EnsemblPlants" id="Bo3g044720.1">
    <property type="protein sequence ID" value="Bo3g044720.1"/>
    <property type="gene ID" value="Bo3g044720"/>
</dbReference>
<keyword evidence="2" id="KW-1185">Reference proteome</keyword>
<dbReference type="HOGENOM" id="CLU_2944877_0_0_1"/>
<sequence length="60" mass="6920">MVSSERTHGGTSFFSSRATSLARRRPARKSLLRFLEAERDKSHALPRGLWRGLWLVDEHV</sequence>
<accession>A0A0D3B800</accession>
<protein>
    <submittedName>
        <fullName evidence="1">Uncharacterized protein</fullName>
    </submittedName>
</protein>
<dbReference type="AlphaFoldDB" id="A0A0D3B800"/>
<dbReference type="Gramene" id="Bo3g044720.1">
    <property type="protein sequence ID" value="Bo3g044720.1"/>
    <property type="gene ID" value="Bo3g044720"/>
</dbReference>
<reference evidence="1" key="2">
    <citation type="submission" date="2015-03" db="UniProtKB">
        <authorList>
            <consortium name="EnsemblPlants"/>
        </authorList>
    </citation>
    <scope>IDENTIFICATION</scope>
</reference>
<proteinExistence type="predicted"/>
<evidence type="ECO:0000313" key="2">
    <source>
        <dbReference type="Proteomes" id="UP000032141"/>
    </source>
</evidence>